<dbReference type="GO" id="GO:0003700">
    <property type="term" value="F:DNA-binding transcription factor activity"/>
    <property type="evidence" value="ECO:0007669"/>
    <property type="project" value="TreeGrafter"/>
</dbReference>
<dbReference type="SUPFAM" id="SSF48498">
    <property type="entry name" value="Tetracyclin repressor-like, C-terminal domain"/>
    <property type="match status" value="1"/>
</dbReference>
<dbReference type="AlphaFoldDB" id="A0A1M6YDV5"/>
<dbReference type="Gene3D" id="1.10.10.60">
    <property type="entry name" value="Homeodomain-like"/>
    <property type="match status" value="1"/>
</dbReference>
<dbReference type="Pfam" id="PF17932">
    <property type="entry name" value="TetR_C_24"/>
    <property type="match status" value="1"/>
</dbReference>
<accession>A0A1M6YDV5</accession>
<name>A0A1M6YDV5_PSETH</name>
<dbReference type="SUPFAM" id="SSF46689">
    <property type="entry name" value="Homeodomain-like"/>
    <property type="match status" value="1"/>
</dbReference>
<dbReference type="EMBL" id="FRAP01000019">
    <property type="protein sequence ID" value="SHL16270.1"/>
    <property type="molecule type" value="Genomic_DNA"/>
</dbReference>
<dbReference type="InterPro" id="IPR009057">
    <property type="entry name" value="Homeodomain-like_sf"/>
</dbReference>
<dbReference type="OrthoDB" id="3783612at2"/>
<dbReference type="RefSeq" id="WP_073459330.1">
    <property type="nucleotide sequence ID" value="NZ_FRAP01000019.1"/>
</dbReference>
<dbReference type="PRINTS" id="PR00455">
    <property type="entry name" value="HTHTETR"/>
</dbReference>
<dbReference type="GO" id="GO:0000976">
    <property type="term" value="F:transcription cis-regulatory region binding"/>
    <property type="evidence" value="ECO:0007669"/>
    <property type="project" value="TreeGrafter"/>
</dbReference>
<evidence type="ECO:0000256" key="2">
    <source>
        <dbReference type="PROSITE-ProRule" id="PRU00335"/>
    </source>
</evidence>
<dbReference type="Pfam" id="PF00440">
    <property type="entry name" value="TetR_N"/>
    <property type="match status" value="1"/>
</dbReference>
<dbReference type="STRING" id="1848.SAMN05443637_119143"/>
<dbReference type="InterPro" id="IPR041490">
    <property type="entry name" value="KstR2_TetR_C"/>
</dbReference>
<dbReference type="PROSITE" id="PS50977">
    <property type="entry name" value="HTH_TETR_2"/>
    <property type="match status" value="1"/>
</dbReference>
<keyword evidence="5" id="KW-1185">Reference proteome</keyword>
<proteinExistence type="predicted"/>
<evidence type="ECO:0000259" key="3">
    <source>
        <dbReference type="PROSITE" id="PS50977"/>
    </source>
</evidence>
<organism evidence="4 5">
    <name type="scientific">Pseudonocardia thermophila</name>
    <dbReference type="NCBI Taxonomy" id="1848"/>
    <lineage>
        <taxon>Bacteria</taxon>
        <taxon>Bacillati</taxon>
        <taxon>Actinomycetota</taxon>
        <taxon>Actinomycetes</taxon>
        <taxon>Pseudonocardiales</taxon>
        <taxon>Pseudonocardiaceae</taxon>
        <taxon>Pseudonocardia</taxon>
    </lineage>
</organism>
<gene>
    <name evidence="4" type="ORF">SAMN05443637_119143</name>
</gene>
<dbReference type="PANTHER" id="PTHR30055:SF226">
    <property type="entry name" value="HTH-TYPE TRANSCRIPTIONAL REGULATOR PKSA"/>
    <property type="match status" value="1"/>
</dbReference>
<sequence length="207" mass="22495">MASARVYAGRSAEQRRAERRNRLLAAGLDLFGGQGYRNTSIEALCTAAGVSTRAFYEEFTGREDLLLALHDQVAARAYDAMVETAAALGDVPLPERTDAILCAFVRAACTDPKAARIAFAEVLGVSPAVDQHRLQWRNRFVEFAMVEIGRAIERGEAPQRDHGLTTIALIGAVNELVVEWVVRGRTVPLETIATEAARMAYAAFTAS</sequence>
<dbReference type="InterPro" id="IPR050109">
    <property type="entry name" value="HTH-type_TetR-like_transc_reg"/>
</dbReference>
<reference evidence="4 5" key="1">
    <citation type="submission" date="2016-11" db="EMBL/GenBank/DDBJ databases">
        <authorList>
            <person name="Jaros S."/>
            <person name="Januszkiewicz K."/>
            <person name="Wedrychowicz H."/>
        </authorList>
    </citation>
    <scope>NUCLEOTIDE SEQUENCE [LARGE SCALE GENOMIC DNA]</scope>
    <source>
        <strain evidence="4 5">DSM 43832</strain>
    </source>
</reference>
<dbReference type="PANTHER" id="PTHR30055">
    <property type="entry name" value="HTH-TYPE TRANSCRIPTIONAL REGULATOR RUTR"/>
    <property type="match status" value="1"/>
</dbReference>
<evidence type="ECO:0000256" key="1">
    <source>
        <dbReference type="ARBA" id="ARBA00023125"/>
    </source>
</evidence>
<dbReference type="Proteomes" id="UP000184363">
    <property type="component" value="Unassembled WGS sequence"/>
</dbReference>
<evidence type="ECO:0000313" key="4">
    <source>
        <dbReference type="EMBL" id="SHL16270.1"/>
    </source>
</evidence>
<feature type="domain" description="HTH tetR-type" evidence="3">
    <location>
        <begin position="17"/>
        <end position="77"/>
    </location>
</feature>
<evidence type="ECO:0000313" key="5">
    <source>
        <dbReference type="Proteomes" id="UP000184363"/>
    </source>
</evidence>
<dbReference type="Gene3D" id="1.10.357.10">
    <property type="entry name" value="Tetracycline Repressor, domain 2"/>
    <property type="match status" value="1"/>
</dbReference>
<dbReference type="InterPro" id="IPR036271">
    <property type="entry name" value="Tet_transcr_reg_TetR-rel_C_sf"/>
</dbReference>
<keyword evidence="1 2" id="KW-0238">DNA-binding</keyword>
<protein>
    <submittedName>
        <fullName evidence="4">Transcriptional regulator, TetR family</fullName>
    </submittedName>
</protein>
<feature type="DNA-binding region" description="H-T-H motif" evidence="2">
    <location>
        <begin position="40"/>
        <end position="59"/>
    </location>
</feature>
<dbReference type="InterPro" id="IPR001647">
    <property type="entry name" value="HTH_TetR"/>
</dbReference>